<dbReference type="Pfam" id="PF14273">
    <property type="entry name" value="DUF4360"/>
    <property type="match status" value="1"/>
</dbReference>
<gene>
    <name evidence="2" type="ORF">QBC42DRAFT_289256</name>
</gene>
<protein>
    <recommendedName>
        <fullName evidence="4">Secreted protein</fullName>
    </recommendedName>
</protein>
<evidence type="ECO:0000313" key="3">
    <source>
        <dbReference type="Proteomes" id="UP001321749"/>
    </source>
</evidence>
<sequence length="217" mass="23561">MKTTAALLSLPALALAASISPRQDEGDNFPIKITAGKVIGNPNGCPAGSFGFGNFNFGAGAQSTFDKYAVYSNLQGVQRELSCDFELTLDFPLGCWAGTLEMIYHGDIGVEQPGLFGNFHADYTLEKATTGPNPADLRLTHDEYPKETNYTRFHAIDIGAEACNANEREFKFRTNSRIFLNAPGPDDVGYFSVFDAHVQVRNAVRVPCKRANCPAAL</sequence>
<organism evidence="2 3">
    <name type="scientific">Cladorrhinum samala</name>
    <dbReference type="NCBI Taxonomy" id="585594"/>
    <lineage>
        <taxon>Eukaryota</taxon>
        <taxon>Fungi</taxon>
        <taxon>Dikarya</taxon>
        <taxon>Ascomycota</taxon>
        <taxon>Pezizomycotina</taxon>
        <taxon>Sordariomycetes</taxon>
        <taxon>Sordariomycetidae</taxon>
        <taxon>Sordariales</taxon>
        <taxon>Podosporaceae</taxon>
        <taxon>Cladorrhinum</taxon>
    </lineage>
</organism>
<proteinExistence type="predicted"/>
<dbReference type="EMBL" id="MU865029">
    <property type="protein sequence ID" value="KAK4459736.1"/>
    <property type="molecule type" value="Genomic_DNA"/>
</dbReference>
<dbReference type="Proteomes" id="UP001321749">
    <property type="component" value="Unassembled WGS sequence"/>
</dbReference>
<comment type="caution">
    <text evidence="2">The sequence shown here is derived from an EMBL/GenBank/DDBJ whole genome shotgun (WGS) entry which is preliminary data.</text>
</comment>
<reference evidence="2" key="1">
    <citation type="journal article" date="2023" name="Mol. Phylogenet. Evol.">
        <title>Genome-scale phylogeny and comparative genomics of the fungal order Sordariales.</title>
        <authorList>
            <person name="Hensen N."/>
            <person name="Bonometti L."/>
            <person name="Westerberg I."/>
            <person name="Brannstrom I.O."/>
            <person name="Guillou S."/>
            <person name="Cros-Aarteil S."/>
            <person name="Calhoun S."/>
            <person name="Haridas S."/>
            <person name="Kuo A."/>
            <person name="Mondo S."/>
            <person name="Pangilinan J."/>
            <person name="Riley R."/>
            <person name="LaButti K."/>
            <person name="Andreopoulos B."/>
            <person name="Lipzen A."/>
            <person name="Chen C."/>
            <person name="Yan M."/>
            <person name="Daum C."/>
            <person name="Ng V."/>
            <person name="Clum A."/>
            <person name="Steindorff A."/>
            <person name="Ohm R.A."/>
            <person name="Martin F."/>
            <person name="Silar P."/>
            <person name="Natvig D.O."/>
            <person name="Lalanne C."/>
            <person name="Gautier V."/>
            <person name="Ament-Velasquez S.L."/>
            <person name="Kruys A."/>
            <person name="Hutchinson M.I."/>
            <person name="Powell A.J."/>
            <person name="Barry K."/>
            <person name="Miller A.N."/>
            <person name="Grigoriev I.V."/>
            <person name="Debuchy R."/>
            <person name="Gladieux P."/>
            <person name="Hiltunen Thoren M."/>
            <person name="Johannesson H."/>
        </authorList>
    </citation>
    <scope>NUCLEOTIDE SEQUENCE</scope>
    <source>
        <strain evidence="2">PSN324</strain>
    </source>
</reference>
<dbReference type="InterPro" id="IPR025649">
    <property type="entry name" value="DUF4360"/>
</dbReference>
<keyword evidence="1" id="KW-0732">Signal</keyword>
<reference evidence="2" key="2">
    <citation type="submission" date="2023-06" db="EMBL/GenBank/DDBJ databases">
        <authorList>
            <consortium name="Lawrence Berkeley National Laboratory"/>
            <person name="Mondo S.J."/>
            <person name="Hensen N."/>
            <person name="Bonometti L."/>
            <person name="Westerberg I."/>
            <person name="Brannstrom I.O."/>
            <person name="Guillou S."/>
            <person name="Cros-Aarteil S."/>
            <person name="Calhoun S."/>
            <person name="Haridas S."/>
            <person name="Kuo A."/>
            <person name="Pangilinan J."/>
            <person name="Riley R."/>
            <person name="Labutti K."/>
            <person name="Andreopoulos B."/>
            <person name="Lipzen A."/>
            <person name="Chen C."/>
            <person name="Yanf M."/>
            <person name="Daum C."/>
            <person name="Ng V."/>
            <person name="Clum A."/>
            <person name="Steindorff A."/>
            <person name="Ohm R."/>
            <person name="Martin F."/>
            <person name="Silar P."/>
            <person name="Natvig D."/>
            <person name="Lalanne C."/>
            <person name="Gautier V."/>
            <person name="Ament-Velasquez S.L."/>
            <person name="Kruys A."/>
            <person name="Hutchinson M.I."/>
            <person name="Powell A.J."/>
            <person name="Barry K."/>
            <person name="Miller A.N."/>
            <person name="Grigoriev I.V."/>
            <person name="Debuchy R."/>
            <person name="Gladieux P."/>
            <person name="Thoren M.H."/>
            <person name="Johannesson H."/>
        </authorList>
    </citation>
    <scope>NUCLEOTIDE SEQUENCE</scope>
    <source>
        <strain evidence="2">PSN324</strain>
    </source>
</reference>
<keyword evidence="3" id="KW-1185">Reference proteome</keyword>
<evidence type="ECO:0000256" key="1">
    <source>
        <dbReference type="SAM" id="SignalP"/>
    </source>
</evidence>
<feature type="chain" id="PRO_5043933885" description="Secreted protein" evidence="1">
    <location>
        <begin position="17"/>
        <end position="217"/>
    </location>
</feature>
<name>A0AAV9HIR7_9PEZI</name>
<accession>A0AAV9HIR7</accession>
<evidence type="ECO:0000313" key="2">
    <source>
        <dbReference type="EMBL" id="KAK4459736.1"/>
    </source>
</evidence>
<dbReference type="AlphaFoldDB" id="A0AAV9HIR7"/>
<feature type="signal peptide" evidence="1">
    <location>
        <begin position="1"/>
        <end position="16"/>
    </location>
</feature>
<evidence type="ECO:0008006" key="4">
    <source>
        <dbReference type="Google" id="ProtNLM"/>
    </source>
</evidence>